<dbReference type="Proteomes" id="UP001234202">
    <property type="component" value="Unassembled WGS sequence"/>
</dbReference>
<accession>A0ACC2XS91</accession>
<comment type="caution">
    <text evidence="1">The sequence shown here is derived from an EMBL/GenBank/DDBJ whole genome shotgun (WGS) entry which is preliminary data.</text>
</comment>
<evidence type="ECO:0000313" key="1">
    <source>
        <dbReference type="EMBL" id="KAJ9126483.1"/>
    </source>
</evidence>
<sequence length="597" mass="65889">MPYRAFSTPPESIHTTNDALRHLPDHAYSPLFTTGILNSSYGYDQGRFPSHLTFQHQHPAHQTPRKANPNKTGLPSPLSSSSASPSMKKKQSSASLARSLNSSQSGSIRTPSKLAAAIDKESMRGTSKPKMEWWRGRSSSFVVANKERTSEEKPSGSKAGGWSKQSDVWMAPEVFVVRDSGTPRNDSSLGLAPSRALPGLPAVPKENIDPHPQQAPPVIKKKASFGPFKFKNFFQSNKGKEASSVVVGFPKHREQPLSVLASSNRVNQPATQVYSGTASLPSNRYDRRTTFNHSHTHTQSPRPVSRPPPICTSFLRGNSSFSSPYAPTSIHDCSSSSANALPYMAGAGDGWNTPFLPYPPPAAPPSYRHTNYNNTEFPFPVTIVPFHHVEDDSTEQLLMQDDTAAGRGRVTSAAFEYQEFETDDLRNSTQLGSSVSSNNENTDRYATTTTLMDDAARATDACSLSLRKSQSGNGTKDTQQTTYSSKRESHVLPLSPPLQSSRQQSDHRTPVVETVKPLSIGRNYPRSRSTATNAIRSTQPLPWDTQRYVSSHAFEYTPVEEEFKDNRPAWDMSQQYSDRALDSLDDTDSRSYDSPRW</sequence>
<name>A0ACC2XS91_9TREE</name>
<proteinExistence type="predicted"/>
<evidence type="ECO:0000313" key="2">
    <source>
        <dbReference type="Proteomes" id="UP001234202"/>
    </source>
</evidence>
<dbReference type="EMBL" id="JASBWV010000005">
    <property type="protein sequence ID" value="KAJ9126483.1"/>
    <property type="molecule type" value="Genomic_DNA"/>
</dbReference>
<protein>
    <submittedName>
        <fullName evidence="1">Uncharacterized protein</fullName>
    </submittedName>
</protein>
<gene>
    <name evidence="1" type="ORF">QFC24_002226</name>
</gene>
<keyword evidence="2" id="KW-1185">Reference proteome</keyword>
<organism evidence="1 2">
    <name type="scientific">Naganishia onofrii</name>
    <dbReference type="NCBI Taxonomy" id="1851511"/>
    <lineage>
        <taxon>Eukaryota</taxon>
        <taxon>Fungi</taxon>
        <taxon>Dikarya</taxon>
        <taxon>Basidiomycota</taxon>
        <taxon>Agaricomycotina</taxon>
        <taxon>Tremellomycetes</taxon>
        <taxon>Filobasidiales</taxon>
        <taxon>Filobasidiaceae</taxon>
        <taxon>Naganishia</taxon>
    </lineage>
</organism>
<reference evidence="1" key="1">
    <citation type="submission" date="2023-04" db="EMBL/GenBank/DDBJ databases">
        <title>Draft Genome sequencing of Naganishia species isolated from polar environments using Oxford Nanopore Technology.</title>
        <authorList>
            <person name="Leo P."/>
            <person name="Venkateswaran K."/>
        </authorList>
    </citation>
    <scope>NUCLEOTIDE SEQUENCE</scope>
    <source>
        <strain evidence="1">DBVPG 5303</strain>
    </source>
</reference>